<dbReference type="RefSeq" id="WP_183414129.1">
    <property type="nucleotide sequence ID" value="NZ_JACHYB010000002.1"/>
</dbReference>
<proteinExistence type="inferred from homology"/>
<keyword evidence="7" id="KW-0460">Magnesium</keyword>
<dbReference type="PANTHER" id="PTHR21087:SF16">
    <property type="entry name" value="SHIKIMATE KINASE 1, CHLOROPLASTIC"/>
    <property type="match status" value="1"/>
</dbReference>
<comment type="function">
    <text evidence="7">Catalyzes the specific phosphorylation of the 3-hydroxyl group of shikimic acid using ATP as a cosubstrate.</text>
</comment>
<comment type="subunit">
    <text evidence="7">Monomer.</text>
</comment>
<evidence type="ECO:0000256" key="3">
    <source>
        <dbReference type="ARBA" id="ARBA00022741"/>
    </source>
</evidence>
<dbReference type="NCBIfam" id="NF010555">
    <property type="entry name" value="PRK13949.1"/>
    <property type="match status" value="1"/>
</dbReference>
<dbReference type="Pfam" id="PF01202">
    <property type="entry name" value="SKI"/>
    <property type="match status" value="1"/>
</dbReference>
<protein>
    <recommendedName>
        <fullName evidence="7">Shikimate kinase</fullName>
        <shortName evidence="7">SK</shortName>
        <ecNumber evidence="7">2.7.1.71</ecNumber>
    </recommendedName>
</protein>
<dbReference type="GO" id="GO:0004765">
    <property type="term" value="F:shikimate kinase activity"/>
    <property type="evidence" value="ECO:0007669"/>
    <property type="project" value="UniProtKB-UniRule"/>
</dbReference>
<keyword evidence="1 7" id="KW-0028">Amino-acid biosynthesis</keyword>
<dbReference type="GO" id="GO:0005524">
    <property type="term" value="F:ATP binding"/>
    <property type="evidence" value="ECO:0007669"/>
    <property type="project" value="UniProtKB-UniRule"/>
</dbReference>
<dbReference type="UniPathway" id="UPA00053">
    <property type="reaction ID" value="UER00088"/>
</dbReference>
<dbReference type="EMBL" id="JACHYB010000002">
    <property type="protein sequence ID" value="MBB3188378.1"/>
    <property type="molecule type" value="Genomic_DNA"/>
</dbReference>
<evidence type="ECO:0000256" key="2">
    <source>
        <dbReference type="ARBA" id="ARBA00022679"/>
    </source>
</evidence>
<comment type="similarity">
    <text evidence="7">Belongs to the shikimate kinase family.</text>
</comment>
<evidence type="ECO:0000313" key="8">
    <source>
        <dbReference type="EMBL" id="MBB3188378.1"/>
    </source>
</evidence>
<evidence type="ECO:0000256" key="4">
    <source>
        <dbReference type="ARBA" id="ARBA00022777"/>
    </source>
</evidence>
<accession>A0A7W5DTC4</accession>
<dbReference type="HAMAP" id="MF_00109">
    <property type="entry name" value="Shikimate_kinase"/>
    <property type="match status" value="1"/>
</dbReference>
<dbReference type="GO" id="GO:0000287">
    <property type="term" value="F:magnesium ion binding"/>
    <property type="evidence" value="ECO:0007669"/>
    <property type="project" value="UniProtKB-UniRule"/>
</dbReference>
<keyword evidence="2 7" id="KW-0808">Transferase</keyword>
<dbReference type="PANTHER" id="PTHR21087">
    <property type="entry name" value="SHIKIMATE KINASE"/>
    <property type="match status" value="1"/>
</dbReference>
<dbReference type="InterPro" id="IPR000623">
    <property type="entry name" value="Shikimate_kinase/TSH1"/>
</dbReference>
<keyword evidence="7" id="KW-0963">Cytoplasm</keyword>
<dbReference type="CDD" id="cd00464">
    <property type="entry name" value="SK"/>
    <property type="match status" value="1"/>
</dbReference>
<evidence type="ECO:0000256" key="1">
    <source>
        <dbReference type="ARBA" id="ARBA00022605"/>
    </source>
</evidence>
<comment type="pathway">
    <text evidence="7">Metabolic intermediate biosynthesis; chorismate biosynthesis; chorismate from D-erythrose 4-phosphate and phosphoenolpyruvate: step 5/7.</text>
</comment>
<dbReference type="Gene3D" id="3.40.50.300">
    <property type="entry name" value="P-loop containing nucleotide triphosphate hydrolases"/>
    <property type="match status" value="1"/>
</dbReference>
<reference evidence="8 9" key="1">
    <citation type="submission" date="2020-08" db="EMBL/GenBank/DDBJ databases">
        <title>Genomic Encyclopedia of Type Strains, Phase IV (KMG-IV): sequencing the most valuable type-strain genomes for metagenomic binning, comparative biology and taxonomic classification.</title>
        <authorList>
            <person name="Goeker M."/>
        </authorList>
    </citation>
    <scope>NUCLEOTIDE SEQUENCE [LARGE SCALE GENOMIC DNA]</scope>
    <source>
        <strain evidence="8 9">DSM 27471</strain>
    </source>
</reference>
<feature type="binding site" evidence="7">
    <location>
        <position position="33"/>
    </location>
    <ligand>
        <name>substrate</name>
    </ligand>
</feature>
<evidence type="ECO:0000256" key="6">
    <source>
        <dbReference type="ARBA" id="ARBA00023141"/>
    </source>
</evidence>
<keyword evidence="4 7" id="KW-0418">Kinase</keyword>
<feature type="binding site" evidence="7">
    <location>
        <begin position="11"/>
        <end position="16"/>
    </location>
    <ligand>
        <name>ATP</name>
        <dbReference type="ChEBI" id="CHEBI:30616"/>
    </ligand>
</feature>
<evidence type="ECO:0000256" key="7">
    <source>
        <dbReference type="HAMAP-Rule" id="MF_00109"/>
    </source>
</evidence>
<dbReference type="GO" id="GO:0009423">
    <property type="term" value="P:chorismate biosynthetic process"/>
    <property type="evidence" value="ECO:0007669"/>
    <property type="project" value="UniProtKB-UniRule"/>
</dbReference>
<feature type="binding site" evidence="7">
    <location>
        <position position="118"/>
    </location>
    <ligand>
        <name>ATP</name>
        <dbReference type="ChEBI" id="CHEBI:30616"/>
    </ligand>
</feature>
<comment type="catalytic activity">
    <reaction evidence="7">
        <text>shikimate + ATP = 3-phosphoshikimate + ADP + H(+)</text>
        <dbReference type="Rhea" id="RHEA:13121"/>
        <dbReference type="ChEBI" id="CHEBI:15378"/>
        <dbReference type="ChEBI" id="CHEBI:30616"/>
        <dbReference type="ChEBI" id="CHEBI:36208"/>
        <dbReference type="ChEBI" id="CHEBI:145989"/>
        <dbReference type="ChEBI" id="CHEBI:456216"/>
        <dbReference type="EC" id="2.7.1.71"/>
    </reaction>
</comment>
<keyword evidence="9" id="KW-1185">Reference proteome</keyword>
<comment type="cofactor">
    <cofactor evidence="7">
        <name>Mg(2+)</name>
        <dbReference type="ChEBI" id="CHEBI:18420"/>
    </cofactor>
    <text evidence="7">Binds 1 Mg(2+) ion per subunit.</text>
</comment>
<comment type="subcellular location">
    <subcellularLocation>
        <location evidence="7">Cytoplasm</location>
    </subcellularLocation>
</comment>
<feature type="binding site" evidence="7">
    <location>
        <position position="79"/>
    </location>
    <ligand>
        <name>substrate</name>
    </ligand>
</feature>
<dbReference type="PRINTS" id="PR01100">
    <property type="entry name" value="SHIKIMTKNASE"/>
</dbReference>
<keyword evidence="7" id="KW-0479">Metal-binding</keyword>
<dbReference type="InterPro" id="IPR027417">
    <property type="entry name" value="P-loop_NTPase"/>
</dbReference>
<dbReference type="GO" id="GO:0005829">
    <property type="term" value="C:cytosol"/>
    <property type="evidence" value="ECO:0007669"/>
    <property type="project" value="TreeGrafter"/>
</dbReference>
<keyword evidence="5 7" id="KW-0067">ATP-binding</keyword>
<gene>
    <name evidence="7" type="primary">aroK</name>
    <name evidence="8" type="ORF">FHX64_002576</name>
</gene>
<dbReference type="InterPro" id="IPR031322">
    <property type="entry name" value="Shikimate/glucono_kinase"/>
</dbReference>
<evidence type="ECO:0000313" key="9">
    <source>
        <dbReference type="Proteomes" id="UP000544222"/>
    </source>
</evidence>
<dbReference type="AlphaFoldDB" id="A0A7W5DTC4"/>
<organism evidence="8 9">
    <name type="scientific">Microbacter margulisiae</name>
    <dbReference type="NCBI Taxonomy" id="1350067"/>
    <lineage>
        <taxon>Bacteria</taxon>
        <taxon>Pseudomonadati</taxon>
        <taxon>Bacteroidota</taxon>
        <taxon>Bacteroidia</taxon>
        <taxon>Bacteroidales</taxon>
        <taxon>Porphyromonadaceae</taxon>
        <taxon>Microbacter</taxon>
    </lineage>
</organism>
<dbReference type="GO" id="GO:0008652">
    <property type="term" value="P:amino acid biosynthetic process"/>
    <property type="evidence" value="ECO:0007669"/>
    <property type="project" value="UniProtKB-KW"/>
</dbReference>
<dbReference type="EC" id="2.7.1.71" evidence="7"/>
<comment type="caution">
    <text evidence="8">The sequence shown here is derived from an EMBL/GenBank/DDBJ whole genome shotgun (WGS) entry which is preliminary data.</text>
</comment>
<dbReference type="GO" id="GO:0009073">
    <property type="term" value="P:aromatic amino acid family biosynthetic process"/>
    <property type="evidence" value="ECO:0007669"/>
    <property type="project" value="UniProtKB-KW"/>
</dbReference>
<feature type="binding site" evidence="7">
    <location>
        <position position="57"/>
    </location>
    <ligand>
        <name>substrate</name>
    </ligand>
</feature>
<sequence>MNPIFLIGYMGSGKSTVGRLLAKHLRLQFIDLDAWIENRYRKSIHDLFAEYGETGFREIEHKNLIEISEFQDVVVATGGGAACYHQNMEWMNAHGFTIYLSASVDMLVDRLKTGKSKRPLISQKSTAEMERFIRESLLQREPYYRQALLLIKSTSEAPEKLAEHIAEEILRFESRS</sequence>
<comment type="caution">
    <text evidence="7">Lacks conserved residue(s) required for the propagation of feature annotation.</text>
</comment>
<evidence type="ECO:0000256" key="5">
    <source>
        <dbReference type="ARBA" id="ARBA00022840"/>
    </source>
</evidence>
<keyword evidence="6 7" id="KW-0057">Aromatic amino acid biosynthesis</keyword>
<dbReference type="Proteomes" id="UP000544222">
    <property type="component" value="Unassembled WGS sequence"/>
</dbReference>
<name>A0A7W5DTC4_9PORP</name>
<dbReference type="SUPFAM" id="SSF52540">
    <property type="entry name" value="P-loop containing nucleoside triphosphate hydrolases"/>
    <property type="match status" value="1"/>
</dbReference>
<feature type="binding site" evidence="7">
    <location>
        <position position="15"/>
    </location>
    <ligand>
        <name>Mg(2+)</name>
        <dbReference type="ChEBI" id="CHEBI:18420"/>
    </ligand>
</feature>
<feature type="binding site" evidence="7">
    <location>
        <position position="140"/>
    </location>
    <ligand>
        <name>substrate</name>
    </ligand>
</feature>
<keyword evidence="3 7" id="KW-0547">Nucleotide-binding</keyword>